<gene>
    <name evidence="1" type="ordered locus">Varpa_4978</name>
</gene>
<proteinExistence type="predicted"/>
<dbReference type="KEGG" id="vpe:Varpa_4978"/>
<dbReference type="STRING" id="595537.Varpa_4978"/>
<sequence>MPEDPTVQMRAAAAEQVRVMGVGIEINSMTQIAATTAHTMNAGTTATGDVGKAVASHMERASTKPA</sequence>
<organism evidence="1 2">
    <name type="scientific">Variovorax paradoxus (strain EPS)</name>
    <dbReference type="NCBI Taxonomy" id="595537"/>
    <lineage>
        <taxon>Bacteria</taxon>
        <taxon>Pseudomonadati</taxon>
        <taxon>Pseudomonadota</taxon>
        <taxon>Betaproteobacteria</taxon>
        <taxon>Burkholderiales</taxon>
        <taxon>Comamonadaceae</taxon>
        <taxon>Variovorax</taxon>
    </lineage>
</organism>
<name>E6V259_VARPE</name>
<accession>E6V259</accession>
<reference evidence="2" key="1">
    <citation type="submission" date="2010-12" db="EMBL/GenBank/DDBJ databases">
        <title>Complete sequence of Variovorax paradoxus EPS.</title>
        <authorList>
            <consortium name="US DOE Joint Genome Institute"/>
            <person name="Lucas S."/>
            <person name="Copeland A."/>
            <person name="Lapidus A."/>
            <person name="Cheng J.-F."/>
            <person name="Goodwin L."/>
            <person name="Pitluck S."/>
            <person name="Teshima H."/>
            <person name="Detter J.C."/>
            <person name="Han C."/>
            <person name="Tapia R."/>
            <person name="Land M."/>
            <person name="Hauser L."/>
            <person name="Kyrpides N."/>
            <person name="Ivanova N."/>
            <person name="Ovchinnikova G."/>
            <person name="Orwin P."/>
            <person name="Han J.-I.G."/>
            <person name="Woyke T."/>
        </authorList>
    </citation>
    <scope>NUCLEOTIDE SEQUENCE [LARGE SCALE GENOMIC DNA]</scope>
    <source>
        <strain evidence="2">EPS</strain>
    </source>
</reference>
<evidence type="ECO:0000313" key="1">
    <source>
        <dbReference type="EMBL" id="ADU39138.1"/>
    </source>
</evidence>
<dbReference type="HOGENOM" id="CLU_2830058_0_0_4"/>
<dbReference type="EMBL" id="CP002417">
    <property type="protein sequence ID" value="ADU39138.1"/>
    <property type="molecule type" value="Genomic_DNA"/>
</dbReference>
<evidence type="ECO:0000313" key="2">
    <source>
        <dbReference type="Proteomes" id="UP000008917"/>
    </source>
</evidence>
<dbReference type="AlphaFoldDB" id="E6V259"/>
<dbReference type="RefSeq" id="WP_013543346.1">
    <property type="nucleotide sequence ID" value="NC_014931.1"/>
</dbReference>
<protein>
    <submittedName>
        <fullName evidence="1">Uncharacterized protein</fullName>
    </submittedName>
</protein>
<reference evidence="1 2" key="2">
    <citation type="journal article" date="2013" name="Genome Announc.">
        <title>Genome of the Root-Associated Plant Growth-Promoting Bacterium Variovorax paradoxus Strain EPS.</title>
        <authorList>
            <person name="Han J.I."/>
            <person name="Spain J.C."/>
            <person name="Leadbetter J.R."/>
            <person name="Ovchinnikova G."/>
            <person name="Goodwin L.A."/>
            <person name="Han C.S."/>
            <person name="Woyke T."/>
            <person name="Davenport K.W."/>
            <person name="Orwin P.M."/>
        </authorList>
    </citation>
    <scope>NUCLEOTIDE SEQUENCE [LARGE SCALE GENOMIC DNA]</scope>
    <source>
        <strain evidence="1 2">EPS</strain>
    </source>
</reference>
<dbReference type="Proteomes" id="UP000008917">
    <property type="component" value="Chromosome"/>
</dbReference>